<dbReference type="EMBL" id="CP063144">
    <property type="protein sequence ID" value="QOR94577.1"/>
    <property type="molecule type" value="Genomic_DNA"/>
</dbReference>
<dbReference type="Pfam" id="PF00534">
    <property type="entry name" value="Glycos_transf_1"/>
    <property type="match status" value="1"/>
</dbReference>
<dbReference type="OrthoDB" id="132546at2157"/>
<dbReference type="GO" id="GO:0016757">
    <property type="term" value="F:glycosyltransferase activity"/>
    <property type="evidence" value="ECO:0007669"/>
    <property type="project" value="InterPro"/>
</dbReference>
<dbReference type="AlphaFoldDB" id="A0A7M1USP7"/>
<evidence type="ECO:0000313" key="2">
    <source>
        <dbReference type="EMBL" id="QOR94577.1"/>
    </source>
</evidence>
<dbReference type="Proteomes" id="UP000593766">
    <property type="component" value="Chromosome"/>
</dbReference>
<gene>
    <name evidence="2" type="ORF">IMZ38_01160</name>
</gene>
<dbReference type="PANTHER" id="PTHR12526">
    <property type="entry name" value="GLYCOSYLTRANSFERASE"/>
    <property type="match status" value="1"/>
</dbReference>
<protein>
    <submittedName>
        <fullName evidence="2">Glycosyltransferase</fullName>
    </submittedName>
</protein>
<dbReference type="InterPro" id="IPR001296">
    <property type="entry name" value="Glyco_trans_1"/>
</dbReference>
<dbReference type="Gene3D" id="3.40.50.2000">
    <property type="entry name" value="Glycogen Phosphorylase B"/>
    <property type="match status" value="2"/>
</dbReference>
<name>A0A7M1USP7_9CREN</name>
<feature type="domain" description="Glycosyl transferase family 1" evidence="1">
    <location>
        <begin position="203"/>
        <end position="323"/>
    </location>
</feature>
<keyword evidence="2" id="KW-0808">Transferase</keyword>
<dbReference type="KEGG" id="tcs:IMZ38_01160"/>
<dbReference type="GeneID" id="59453984"/>
<keyword evidence="3" id="KW-1185">Reference proteome</keyword>
<sequence>MSKANILVITSDPWLDRLHGASVLRMFRSLADTGYKVRIIMPSTINKSVKQNNLLITTLEVKNYIPLFTLMKLYASAFKILLRERPKLIIFDYSMLPIFFLAKTLLNNKGIMLILSRPVGESGFRGFIRFLNFKLSLIIGRCFVDLFTAITPFEAYEFSRIANIPLRKFVVIPSPLGDEFVKFSISENINEIRPKLGLQSLINKKILLYHGSLDKERGIMQIIKLFYESFKENSEIVLLLAGTGTAENLIREFIKQNRVNNIIILPPVPFEQVPILVSSCDVGLVILPDHPWWRYQCPTKLVEYLALGKPVIASDLPGIRWVAGKCPLVMYIKSLKKKEFEEAVSKALILIREPSFNLEKLYAQKYVQRRFGSSSIALKLGYLIDSLINKSR</sequence>
<reference evidence="2 3" key="1">
    <citation type="submission" date="2020-10" db="EMBL/GenBank/DDBJ databases">
        <title>Complete genome sequence of Thermosphaera aggregans strain 3507.</title>
        <authorList>
            <person name="Zayulina K.S."/>
            <person name="Elcheninov A.G."/>
            <person name="Toshchakov S.V."/>
            <person name="Kublanov I.V."/>
            <person name="Kochetkova T.V."/>
        </authorList>
    </citation>
    <scope>NUCLEOTIDE SEQUENCE [LARGE SCALE GENOMIC DNA]</scope>
    <source>
        <strain evidence="2 3">3507</strain>
    </source>
</reference>
<accession>A0A7M1USP7</accession>
<evidence type="ECO:0000313" key="3">
    <source>
        <dbReference type="Proteomes" id="UP000593766"/>
    </source>
</evidence>
<dbReference type="PANTHER" id="PTHR12526:SF630">
    <property type="entry name" value="GLYCOSYLTRANSFERASE"/>
    <property type="match status" value="1"/>
</dbReference>
<organism evidence="2 3">
    <name type="scientific">Thermosphaera chiliense</name>
    <dbReference type="NCBI Taxonomy" id="3402707"/>
    <lineage>
        <taxon>Archaea</taxon>
        <taxon>Thermoproteota</taxon>
        <taxon>Thermoprotei</taxon>
        <taxon>Desulfurococcales</taxon>
        <taxon>Desulfurococcaceae</taxon>
        <taxon>Thermosphaera</taxon>
    </lineage>
</organism>
<dbReference type="SUPFAM" id="SSF53756">
    <property type="entry name" value="UDP-Glycosyltransferase/glycogen phosphorylase"/>
    <property type="match status" value="1"/>
</dbReference>
<evidence type="ECO:0000259" key="1">
    <source>
        <dbReference type="Pfam" id="PF00534"/>
    </source>
</evidence>
<proteinExistence type="predicted"/>
<dbReference type="RefSeq" id="WP_193436374.1">
    <property type="nucleotide sequence ID" value="NZ_CP063144.1"/>
</dbReference>